<evidence type="ECO:0000256" key="15">
    <source>
        <dbReference type="SAM" id="MobiDB-lite"/>
    </source>
</evidence>
<feature type="domain" description="SET" evidence="16">
    <location>
        <begin position="299"/>
        <end position="416"/>
    </location>
</feature>
<protein>
    <recommendedName>
        <fullName evidence="4">Histone-lysine N-methyltransferase, H3 lysine-36 specific</fullName>
        <ecNumber evidence="3">2.1.1.359</ecNumber>
    </recommendedName>
    <alternativeName>
        <fullName evidence="13">SET domain-containing protein 2</fullName>
    </alternativeName>
</protein>
<feature type="region of interest" description="Disordered" evidence="15">
    <location>
        <begin position="933"/>
        <end position="1070"/>
    </location>
</feature>
<evidence type="ECO:0000313" key="20">
    <source>
        <dbReference type="Proteomes" id="UP000018144"/>
    </source>
</evidence>
<dbReference type="PROSITE" id="PS51215">
    <property type="entry name" value="AWS"/>
    <property type="match status" value="1"/>
</dbReference>
<feature type="region of interest" description="Disordered" evidence="15">
    <location>
        <begin position="459"/>
        <end position="482"/>
    </location>
</feature>
<dbReference type="PROSITE" id="PS50868">
    <property type="entry name" value="POST_SET"/>
    <property type="match status" value="1"/>
</dbReference>
<dbReference type="InterPro" id="IPR003616">
    <property type="entry name" value="Post-SET_dom"/>
</dbReference>
<keyword evidence="5" id="KW-0158">Chromosome</keyword>
<dbReference type="InterPro" id="IPR044437">
    <property type="entry name" value="SETD2/Set2_SET"/>
</dbReference>
<dbReference type="PROSITE" id="PS50280">
    <property type="entry name" value="SET"/>
    <property type="match status" value="1"/>
</dbReference>
<evidence type="ECO:0000256" key="10">
    <source>
        <dbReference type="ARBA" id="ARBA00023015"/>
    </source>
</evidence>
<evidence type="ECO:0000256" key="8">
    <source>
        <dbReference type="ARBA" id="ARBA00022679"/>
    </source>
</evidence>
<feature type="compositionally biased region" description="Polar residues" evidence="15">
    <location>
        <begin position="142"/>
        <end position="154"/>
    </location>
</feature>
<dbReference type="GO" id="GO:0005694">
    <property type="term" value="C:chromosome"/>
    <property type="evidence" value="ECO:0007669"/>
    <property type="project" value="UniProtKB-SubCell"/>
</dbReference>
<evidence type="ECO:0000256" key="2">
    <source>
        <dbReference type="ARBA" id="ARBA00004286"/>
    </source>
</evidence>
<feature type="compositionally biased region" description="Basic and acidic residues" evidence="15">
    <location>
        <begin position="1026"/>
        <end position="1060"/>
    </location>
</feature>
<dbReference type="OrthoDB" id="422362at2759"/>
<dbReference type="STRING" id="1076935.U4LQL5"/>
<dbReference type="EMBL" id="HF936442">
    <property type="protein sequence ID" value="CCX34235.1"/>
    <property type="molecule type" value="Genomic_DNA"/>
</dbReference>
<feature type="compositionally biased region" description="Polar residues" evidence="15">
    <location>
        <begin position="184"/>
        <end position="201"/>
    </location>
</feature>
<evidence type="ECO:0000259" key="16">
    <source>
        <dbReference type="PROSITE" id="PS50280"/>
    </source>
</evidence>
<evidence type="ECO:0000256" key="11">
    <source>
        <dbReference type="ARBA" id="ARBA00023163"/>
    </source>
</evidence>
<keyword evidence="9" id="KW-0949">S-adenosyl-L-methionine</keyword>
<dbReference type="InterPro" id="IPR013257">
    <property type="entry name" value="SRI"/>
</dbReference>
<feature type="region of interest" description="Disordered" evidence="15">
    <location>
        <begin position="141"/>
        <end position="204"/>
    </location>
</feature>
<keyword evidence="7 19" id="KW-0489">Methyltransferase</keyword>
<dbReference type="GO" id="GO:0032259">
    <property type="term" value="P:methylation"/>
    <property type="evidence" value="ECO:0007669"/>
    <property type="project" value="UniProtKB-KW"/>
</dbReference>
<gene>
    <name evidence="19" type="ORF">PCON_03205</name>
</gene>
<dbReference type="InterPro" id="IPR050777">
    <property type="entry name" value="SET2_Histone-Lys_MeTrsfase"/>
</dbReference>
<dbReference type="InterPro" id="IPR038190">
    <property type="entry name" value="SRI_sf"/>
</dbReference>
<evidence type="ECO:0000256" key="3">
    <source>
        <dbReference type="ARBA" id="ARBA00012178"/>
    </source>
</evidence>
<feature type="region of interest" description="Disordered" evidence="15">
    <location>
        <begin position="1"/>
        <end position="41"/>
    </location>
</feature>
<organism evidence="19 20">
    <name type="scientific">Pyronema omphalodes (strain CBS 100304)</name>
    <name type="common">Pyronema confluens</name>
    <dbReference type="NCBI Taxonomy" id="1076935"/>
    <lineage>
        <taxon>Eukaryota</taxon>
        <taxon>Fungi</taxon>
        <taxon>Dikarya</taxon>
        <taxon>Ascomycota</taxon>
        <taxon>Pezizomycotina</taxon>
        <taxon>Pezizomycetes</taxon>
        <taxon>Pezizales</taxon>
        <taxon>Pyronemataceae</taxon>
        <taxon>Pyronema</taxon>
    </lineage>
</organism>
<keyword evidence="8 19" id="KW-0808">Transferase</keyword>
<dbReference type="AlphaFoldDB" id="U4LQL5"/>
<feature type="compositionally biased region" description="Polar residues" evidence="15">
    <location>
        <begin position="980"/>
        <end position="1000"/>
    </location>
</feature>
<feature type="compositionally biased region" description="Basic and acidic residues" evidence="15">
    <location>
        <begin position="933"/>
        <end position="974"/>
    </location>
</feature>
<dbReference type="GO" id="GO:0005634">
    <property type="term" value="C:nucleus"/>
    <property type="evidence" value="ECO:0007669"/>
    <property type="project" value="UniProtKB-SubCell"/>
</dbReference>
<feature type="compositionally biased region" description="Basic and acidic residues" evidence="15">
    <location>
        <begin position="638"/>
        <end position="660"/>
    </location>
</feature>
<keyword evidence="10" id="KW-0805">Transcription regulation</keyword>
<keyword evidence="12" id="KW-0539">Nucleus</keyword>
<dbReference type="EC" id="2.1.1.359" evidence="3"/>
<evidence type="ECO:0000256" key="5">
    <source>
        <dbReference type="ARBA" id="ARBA00022454"/>
    </source>
</evidence>
<dbReference type="InterPro" id="IPR046341">
    <property type="entry name" value="SET_dom_sf"/>
</dbReference>
<dbReference type="Pfam" id="PF08236">
    <property type="entry name" value="SRI"/>
    <property type="match status" value="1"/>
</dbReference>
<name>U4LQL5_PYROM</name>
<dbReference type="InterPro" id="IPR006560">
    <property type="entry name" value="AWS_dom"/>
</dbReference>
<dbReference type="GO" id="GO:0006355">
    <property type="term" value="P:regulation of DNA-templated transcription"/>
    <property type="evidence" value="ECO:0007669"/>
    <property type="project" value="InterPro"/>
</dbReference>
<feature type="region of interest" description="Disordered" evidence="15">
    <location>
        <begin position="763"/>
        <end position="785"/>
    </location>
</feature>
<dbReference type="InterPro" id="IPR025788">
    <property type="entry name" value="Set2_fungi"/>
</dbReference>
<keyword evidence="11" id="KW-0804">Transcription</keyword>
<evidence type="ECO:0000256" key="13">
    <source>
        <dbReference type="ARBA" id="ARBA00030091"/>
    </source>
</evidence>
<keyword evidence="20" id="KW-1185">Reference proteome</keyword>
<feature type="domain" description="AWS" evidence="18">
    <location>
        <begin position="243"/>
        <end position="297"/>
    </location>
</feature>
<dbReference type="GO" id="GO:0140955">
    <property type="term" value="F:histone H3K36 trimethyltransferase activity"/>
    <property type="evidence" value="ECO:0007669"/>
    <property type="project" value="UniProtKB-EC"/>
</dbReference>
<dbReference type="Gene3D" id="2.170.270.10">
    <property type="entry name" value="SET domain"/>
    <property type="match status" value="1"/>
</dbReference>
<feature type="compositionally biased region" description="Polar residues" evidence="15">
    <location>
        <begin position="1"/>
        <end position="25"/>
    </location>
</feature>
<feature type="region of interest" description="Disordered" evidence="15">
    <location>
        <begin position="800"/>
        <end position="831"/>
    </location>
</feature>
<evidence type="ECO:0000256" key="6">
    <source>
        <dbReference type="ARBA" id="ARBA00022491"/>
    </source>
</evidence>
<feature type="region of interest" description="Disordered" evidence="15">
    <location>
        <begin position="71"/>
        <end position="125"/>
    </location>
</feature>
<dbReference type="PANTHER" id="PTHR22884">
    <property type="entry name" value="SET DOMAIN PROTEINS"/>
    <property type="match status" value="1"/>
</dbReference>
<sequence>MPLDTSSNESTRGLKDSTGSPSTRGPQHDCRIETTDGAVAKNSSRFELAHGVSFAEEDGINQDVARITLSAGTSREATSGNSSEDMNNLSQTSSHNAFVGDHAKNSSTKAAKTSPVDIKSEDNNDNVSAAEVELNMRRRGSNAITLKTKSSVSPTHIADSDDKQRRISASDVKASTSEDAKMSPASTGKASAKQSRGSNSPIKHEVKIYSDLPDATTEATSTFEVINDCVYSNKWLGDSGQDLDMMICECRDEFVDGVNHACGENSDCINRLTLMECVNDDCGCQGECQNQRFQKRDYAKVSVFKTENKGYGLRADVDIPRGRFIYEYIGEVIGESSFRSRNSRYPGMGIKHFYFMSLERDQFIDATIKGGIARFVNHSCNPNCETEKWVVGNKFRMGIFAKRDIRAGEELAFDYNVDRYGADKVECFCGEYNCLGYIGGKTQTGGPAQISDHLRDALGIDDDEENDDDDDIPATKKGRKKRIDGDDGEYLINAGKKPLKINGVSPVMTQLTSSKEKWIVSKLISRIQNCDDEAVLTRVLQFRPYFVIGKFLTTYKDDDNIILSILATFMNLPRITKNKITVSGIEPKIEELTNHLSEEIASKAKELLQMWSTLETSYRIPRRVANDNPEQVNTIFLDRARDSRSTSRTESPKRSPKEPIPHWLANKNKHQHPFNKHQGPQNFTKQPPRGPRADRERGGNQFNSPARFGNRPRPFDNPNMIHSPQGRGRPMNHVELPWGWYKCYQQDECYYYSNDGQSTYDIPTQPCTAAGPPTSIPPPPSKRGDASVNVIQQLIQEAAANAEAERRRKDEEAQEKERAERRAKRKERDGKVYDDEKTRKYLSIAFAKHVPTMVNKYKLDLGSSPKSQKENVKKHSKELVGLLVNKEMRYHEKVINPLNVCDAEAKVAKVKLFVSEYMEKLITRRKAAKAEAKAATKDEAKAEAKAAAKDDAKRKHEGTQDDDSSRKRPTKSENMELNDASITSSATVSGIEDNATTRLASPSPKRKRDHHDIAFDTTDTSKRHKPTDFPNDRSSDRPSDKFDRKPTDQLDIKPEPKIESSRVPITNGAA</sequence>
<dbReference type="eggNOG" id="KOG4442">
    <property type="taxonomic scope" value="Eukaryota"/>
</dbReference>
<evidence type="ECO:0000256" key="7">
    <source>
        <dbReference type="ARBA" id="ARBA00022603"/>
    </source>
</evidence>
<dbReference type="CDD" id="cd19172">
    <property type="entry name" value="SET_SETD2"/>
    <property type="match status" value="1"/>
</dbReference>
<comment type="catalytic activity">
    <reaction evidence="14">
        <text>L-lysyl(36)-[histone H3] + 3 S-adenosyl-L-methionine = N(6),N(6),N(6)-trimethyl-L-lysyl(36)-[histone H3] + 3 S-adenosyl-L-homocysteine + 3 H(+)</text>
        <dbReference type="Rhea" id="RHEA:60324"/>
        <dbReference type="Rhea" id="RHEA-COMP:9785"/>
        <dbReference type="Rhea" id="RHEA-COMP:15536"/>
        <dbReference type="ChEBI" id="CHEBI:15378"/>
        <dbReference type="ChEBI" id="CHEBI:29969"/>
        <dbReference type="ChEBI" id="CHEBI:57856"/>
        <dbReference type="ChEBI" id="CHEBI:59789"/>
        <dbReference type="ChEBI" id="CHEBI:61961"/>
        <dbReference type="EC" id="2.1.1.359"/>
    </reaction>
</comment>
<feature type="domain" description="Post-SET" evidence="17">
    <location>
        <begin position="423"/>
        <end position="439"/>
    </location>
</feature>
<evidence type="ECO:0000256" key="12">
    <source>
        <dbReference type="ARBA" id="ARBA00023242"/>
    </source>
</evidence>
<dbReference type="SMART" id="SM00317">
    <property type="entry name" value="SET"/>
    <property type="match status" value="1"/>
</dbReference>
<evidence type="ECO:0000259" key="18">
    <source>
        <dbReference type="PROSITE" id="PS51215"/>
    </source>
</evidence>
<evidence type="ECO:0000256" key="1">
    <source>
        <dbReference type="ARBA" id="ARBA00004123"/>
    </source>
</evidence>
<proteinExistence type="predicted"/>
<accession>U4LQL5</accession>
<dbReference type="Gene3D" id="1.10.1740.100">
    <property type="entry name" value="Set2, Rpb1 interacting domain"/>
    <property type="match status" value="1"/>
</dbReference>
<reference evidence="19 20" key="1">
    <citation type="journal article" date="2013" name="PLoS Genet.">
        <title>The genome and development-dependent transcriptomes of Pyronema confluens: a window into fungal evolution.</title>
        <authorList>
            <person name="Traeger S."/>
            <person name="Altegoer F."/>
            <person name="Freitag M."/>
            <person name="Gabaldon T."/>
            <person name="Kempken F."/>
            <person name="Kumar A."/>
            <person name="Marcet-Houben M."/>
            <person name="Poggeler S."/>
            <person name="Stajich J.E."/>
            <person name="Nowrousian M."/>
        </authorList>
    </citation>
    <scope>NUCLEOTIDE SEQUENCE [LARGE SCALE GENOMIC DNA]</scope>
    <source>
        <strain evidence="20">CBS 100304</strain>
        <tissue evidence="19">Vegetative mycelium</tissue>
    </source>
</reference>
<evidence type="ECO:0000256" key="14">
    <source>
        <dbReference type="ARBA" id="ARBA00047545"/>
    </source>
</evidence>
<evidence type="ECO:0000313" key="19">
    <source>
        <dbReference type="EMBL" id="CCX34235.1"/>
    </source>
</evidence>
<dbReference type="Proteomes" id="UP000018144">
    <property type="component" value="Unassembled WGS sequence"/>
</dbReference>
<dbReference type="InterPro" id="IPR001214">
    <property type="entry name" value="SET_dom"/>
</dbReference>
<dbReference type="SMART" id="SM00570">
    <property type="entry name" value="AWS"/>
    <property type="match status" value="1"/>
</dbReference>
<feature type="region of interest" description="Disordered" evidence="15">
    <location>
        <begin position="631"/>
        <end position="728"/>
    </location>
</feature>
<dbReference type="PROSITE" id="PS51568">
    <property type="entry name" value="SAM_MT43_SET2_1"/>
    <property type="match status" value="1"/>
</dbReference>
<evidence type="ECO:0000256" key="4">
    <source>
        <dbReference type="ARBA" id="ARBA00018028"/>
    </source>
</evidence>
<feature type="compositionally biased region" description="Acidic residues" evidence="15">
    <location>
        <begin position="459"/>
        <end position="472"/>
    </location>
</feature>
<evidence type="ECO:0000256" key="9">
    <source>
        <dbReference type="ARBA" id="ARBA00022691"/>
    </source>
</evidence>
<feature type="compositionally biased region" description="Polar residues" evidence="15">
    <location>
        <begin position="71"/>
        <end position="96"/>
    </location>
</feature>
<feature type="compositionally biased region" description="Basic and acidic residues" evidence="15">
    <location>
        <begin position="803"/>
        <end position="831"/>
    </location>
</feature>
<keyword evidence="6" id="KW-0678">Repressor</keyword>
<dbReference type="Pfam" id="PF00856">
    <property type="entry name" value="SET"/>
    <property type="match status" value="1"/>
</dbReference>
<evidence type="ECO:0000259" key="17">
    <source>
        <dbReference type="PROSITE" id="PS50868"/>
    </source>
</evidence>
<dbReference type="OMA" id="AQSQPCY"/>
<comment type="subcellular location">
    <subcellularLocation>
        <location evidence="2">Chromosome</location>
    </subcellularLocation>
    <subcellularLocation>
        <location evidence="1">Nucleus</location>
    </subcellularLocation>
</comment>
<dbReference type="Pfam" id="PF17907">
    <property type="entry name" value="AWS"/>
    <property type="match status" value="1"/>
</dbReference>
<dbReference type="SUPFAM" id="SSF82199">
    <property type="entry name" value="SET domain"/>
    <property type="match status" value="1"/>
</dbReference>